<dbReference type="Gene3D" id="3.40.630.190">
    <property type="entry name" value="LCP protein"/>
    <property type="match status" value="1"/>
</dbReference>
<evidence type="ECO:0000313" key="4">
    <source>
        <dbReference type="EMBL" id="MFB9328530.1"/>
    </source>
</evidence>
<sequence>MQDKSLEPNAGGQQDSAQAKPKSRIWRKIIISVAIASTTFIVGSGAFAGYLYYKANQAFDKISAPEETEDAQQPVADVETPVQPAEPLVDKPISFLLTGVDNREGSGGTMNADVLMLASYDPADKSAALMSVPRDLRIASDDHGTHKANYFFPYYYNKDKDSVIPNVKAFYSDLLQTPVDYMVVVDFDGLREIVDALGGLDLNVDMDMRYIDSADGTNINLKQGQQKLGGKEVLDFVRYRKSNQGTEESSDMARNERQQQVLTQMVDKMSSLSGISQWGNILDIVGEHIRTDIPKDTLVDWIINYRSMKPQSLNLNALDGVWDSPYIYVPESDLNAKLSAVRAKLALPALDMEDLKDHIGTLKDDKSEERP</sequence>
<accession>A0ABV5KUH6</accession>
<dbReference type="PANTHER" id="PTHR33392:SF6">
    <property type="entry name" value="POLYISOPRENYL-TEICHOIC ACID--PEPTIDOGLYCAN TEICHOIC ACID TRANSFERASE TAGU"/>
    <property type="match status" value="1"/>
</dbReference>
<evidence type="ECO:0000259" key="3">
    <source>
        <dbReference type="Pfam" id="PF03816"/>
    </source>
</evidence>
<feature type="domain" description="Cell envelope-related transcriptional attenuator" evidence="3">
    <location>
        <begin position="111"/>
        <end position="270"/>
    </location>
</feature>
<protein>
    <submittedName>
        <fullName evidence="4">LCP family protein</fullName>
    </submittedName>
</protein>
<dbReference type="NCBIfam" id="TIGR00350">
    <property type="entry name" value="lytR_cpsA_psr"/>
    <property type="match status" value="1"/>
</dbReference>
<evidence type="ECO:0000313" key="5">
    <source>
        <dbReference type="Proteomes" id="UP001589747"/>
    </source>
</evidence>
<keyword evidence="2" id="KW-0472">Membrane</keyword>
<keyword evidence="5" id="KW-1185">Reference proteome</keyword>
<evidence type="ECO:0000256" key="1">
    <source>
        <dbReference type="ARBA" id="ARBA00006068"/>
    </source>
</evidence>
<dbReference type="Proteomes" id="UP001589747">
    <property type="component" value="Unassembled WGS sequence"/>
</dbReference>
<dbReference type="EMBL" id="JBHMDO010000034">
    <property type="protein sequence ID" value="MFB9328530.1"/>
    <property type="molecule type" value="Genomic_DNA"/>
</dbReference>
<reference evidence="4 5" key="1">
    <citation type="submission" date="2024-09" db="EMBL/GenBank/DDBJ databases">
        <authorList>
            <person name="Sun Q."/>
            <person name="Mori K."/>
        </authorList>
    </citation>
    <scope>NUCLEOTIDE SEQUENCE [LARGE SCALE GENOMIC DNA]</scope>
    <source>
        <strain evidence="4 5">TISTR 2452</strain>
    </source>
</reference>
<comment type="similarity">
    <text evidence="1">Belongs to the LytR/CpsA/Psr (LCP) family.</text>
</comment>
<dbReference type="PANTHER" id="PTHR33392">
    <property type="entry name" value="POLYISOPRENYL-TEICHOIC ACID--PEPTIDOGLYCAN TEICHOIC ACID TRANSFERASE TAGU"/>
    <property type="match status" value="1"/>
</dbReference>
<comment type="caution">
    <text evidence="4">The sequence shown here is derived from an EMBL/GenBank/DDBJ whole genome shotgun (WGS) entry which is preliminary data.</text>
</comment>
<gene>
    <name evidence="4" type="ORF">ACFFSY_21565</name>
</gene>
<evidence type="ECO:0000256" key="2">
    <source>
        <dbReference type="SAM" id="Phobius"/>
    </source>
</evidence>
<dbReference type="InterPro" id="IPR004474">
    <property type="entry name" value="LytR_CpsA_psr"/>
</dbReference>
<keyword evidence="2" id="KW-1133">Transmembrane helix</keyword>
<dbReference type="Pfam" id="PF03816">
    <property type="entry name" value="LytR_cpsA_psr"/>
    <property type="match status" value="1"/>
</dbReference>
<keyword evidence="2" id="KW-0812">Transmembrane</keyword>
<name>A0ABV5KUH6_9BACL</name>
<dbReference type="InterPro" id="IPR050922">
    <property type="entry name" value="LytR/CpsA/Psr_CW_biosynth"/>
</dbReference>
<proteinExistence type="inferred from homology"/>
<dbReference type="RefSeq" id="WP_377497940.1">
    <property type="nucleotide sequence ID" value="NZ_JBHMDO010000034.1"/>
</dbReference>
<feature type="transmembrane region" description="Helical" evidence="2">
    <location>
        <begin position="29"/>
        <end position="53"/>
    </location>
</feature>
<organism evidence="4 5">
    <name type="scientific">Paenibacillus aurantiacus</name>
    <dbReference type="NCBI Taxonomy" id="1936118"/>
    <lineage>
        <taxon>Bacteria</taxon>
        <taxon>Bacillati</taxon>
        <taxon>Bacillota</taxon>
        <taxon>Bacilli</taxon>
        <taxon>Bacillales</taxon>
        <taxon>Paenibacillaceae</taxon>
        <taxon>Paenibacillus</taxon>
    </lineage>
</organism>